<dbReference type="EMBL" id="WVTB01000009">
    <property type="protein sequence ID" value="KAF3810992.1"/>
    <property type="molecule type" value="Genomic_DNA"/>
</dbReference>
<dbReference type="SUPFAM" id="SSF54427">
    <property type="entry name" value="NTF2-like"/>
    <property type="match status" value="1"/>
</dbReference>
<organism evidence="1 2">
    <name type="scientific">Colletotrichum gloeosporioides</name>
    <name type="common">Anthracnose fungus</name>
    <name type="synonym">Glomerella cingulata</name>
    <dbReference type="NCBI Taxonomy" id="474922"/>
    <lineage>
        <taxon>Eukaryota</taxon>
        <taxon>Fungi</taxon>
        <taxon>Dikarya</taxon>
        <taxon>Ascomycota</taxon>
        <taxon>Pezizomycotina</taxon>
        <taxon>Sordariomycetes</taxon>
        <taxon>Hypocreomycetidae</taxon>
        <taxon>Glomerellales</taxon>
        <taxon>Glomerellaceae</taxon>
        <taxon>Colletotrichum</taxon>
        <taxon>Colletotrichum gloeosporioides species complex</taxon>
    </lineage>
</organism>
<protein>
    <recommendedName>
        <fullName evidence="3">SnoaL-like domain-containing protein</fullName>
    </recommendedName>
</protein>
<reference evidence="1" key="2">
    <citation type="submission" date="2020-03" db="EMBL/GenBank/DDBJ databases">
        <authorList>
            <person name="Fu F.-F."/>
            <person name="Chen J."/>
        </authorList>
    </citation>
    <scope>NUCLEOTIDE SEQUENCE</scope>
    <source>
        <strain evidence="1">Lc1</strain>
    </source>
</reference>
<dbReference type="RefSeq" id="XP_045270151.1">
    <property type="nucleotide sequence ID" value="XM_045403248.1"/>
</dbReference>
<reference evidence="1" key="1">
    <citation type="journal article" date="2020" name="Phytopathology">
        <title>Genome sequence and comparative analysis of Colletotrichum gloeosporioides isolated from Liriodendron leaves.</title>
        <authorList>
            <person name="Fu F.F."/>
            <person name="Hao Z."/>
            <person name="Wang P."/>
            <person name="Lu Y."/>
            <person name="Xue L.J."/>
            <person name="Wei G."/>
            <person name="Tian Y."/>
            <person name="Baishi H."/>
            <person name="Xu H."/>
            <person name="Shi J."/>
            <person name="Cheng T."/>
            <person name="Wang G."/>
            <person name="Yi Y."/>
            <person name="Chen J."/>
        </authorList>
    </citation>
    <scope>NUCLEOTIDE SEQUENCE</scope>
    <source>
        <strain evidence="1">Lc1</strain>
    </source>
</reference>
<proteinExistence type="predicted"/>
<dbReference type="AlphaFoldDB" id="A0A8H4FQT3"/>
<name>A0A8H4FQT3_COLGL</name>
<dbReference type="GeneID" id="69010333"/>
<dbReference type="InterPro" id="IPR032710">
    <property type="entry name" value="NTF2-like_dom_sf"/>
</dbReference>
<keyword evidence="2" id="KW-1185">Reference proteome</keyword>
<evidence type="ECO:0000313" key="2">
    <source>
        <dbReference type="Proteomes" id="UP000613401"/>
    </source>
</evidence>
<accession>A0A8H4FQT3</accession>
<dbReference type="Proteomes" id="UP000613401">
    <property type="component" value="Unassembled WGS sequence"/>
</dbReference>
<evidence type="ECO:0008006" key="3">
    <source>
        <dbReference type="Google" id="ProtNLM"/>
    </source>
</evidence>
<gene>
    <name evidence="1" type="ORF">GCG54_00003172</name>
</gene>
<comment type="caution">
    <text evidence="1">The sequence shown here is derived from an EMBL/GenBank/DDBJ whole genome shotgun (WGS) entry which is preliminary data.</text>
</comment>
<sequence length="171" mass="19222">MSAVPSTLPNTPDEVEAWLLNNFVAFDSLDITEHPKIFAKNAQLQFANSPVLHGIEEIQQSFVPAFSALSYMKHVPVTFGRLSLLPSRLLKSWISRLNADKVDNKVWFTVEISYRAKGDPENQTITIPASALAHLVTDGEEAGKLARFQVFLDNRPVLERIEYVSKLNNKE</sequence>
<evidence type="ECO:0000313" key="1">
    <source>
        <dbReference type="EMBL" id="KAF3810992.1"/>
    </source>
</evidence>